<dbReference type="AlphaFoldDB" id="A0A9N8V9M9"/>
<dbReference type="CDD" id="cd00180">
    <property type="entry name" value="PKc"/>
    <property type="match status" value="1"/>
</dbReference>
<evidence type="ECO:0000259" key="10">
    <source>
        <dbReference type="PROSITE" id="PS50086"/>
    </source>
</evidence>
<dbReference type="SUPFAM" id="SSF47923">
    <property type="entry name" value="Ypt/Rab-GAP domain of gyp1p"/>
    <property type="match status" value="2"/>
</dbReference>
<dbReference type="InterPro" id="IPR035969">
    <property type="entry name" value="Rab-GAP_TBC_sf"/>
</dbReference>
<evidence type="ECO:0000256" key="5">
    <source>
        <dbReference type="ARBA" id="ARBA00022777"/>
    </source>
</evidence>
<proteinExistence type="predicted"/>
<dbReference type="GO" id="GO:0004674">
    <property type="term" value="F:protein serine/threonine kinase activity"/>
    <property type="evidence" value="ECO:0007669"/>
    <property type="project" value="UniProtKB-KW"/>
</dbReference>
<dbReference type="Gene3D" id="1.10.510.10">
    <property type="entry name" value="Transferase(Phosphotransferase) domain 1"/>
    <property type="match status" value="1"/>
</dbReference>
<evidence type="ECO:0000256" key="2">
    <source>
        <dbReference type="ARBA" id="ARBA00022527"/>
    </source>
</evidence>
<dbReference type="SMART" id="SM00164">
    <property type="entry name" value="TBC"/>
    <property type="match status" value="1"/>
</dbReference>
<dbReference type="Gene3D" id="1.10.8.270">
    <property type="entry name" value="putative rabgap domain of human tbc1 domain family member 14 like domains"/>
    <property type="match status" value="1"/>
</dbReference>
<accession>A0A9N8V9M9</accession>
<reference evidence="12" key="1">
    <citation type="submission" date="2021-06" db="EMBL/GenBank/DDBJ databases">
        <authorList>
            <person name="Kallberg Y."/>
            <person name="Tangrot J."/>
            <person name="Rosling A."/>
        </authorList>
    </citation>
    <scope>NUCLEOTIDE SEQUENCE</scope>
    <source>
        <strain evidence="12">UK204</strain>
    </source>
</reference>
<feature type="domain" description="Rab-GAP TBC" evidence="10">
    <location>
        <begin position="532"/>
        <end position="721"/>
    </location>
</feature>
<dbReference type="InterPro" id="IPR036873">
    <property type="entry name" value="Rhodanese-like_dom_sf"/>
</dbReference>
<keyword evidence="4" id="KW-0547">Nucleotide-binding</keyword>
<dbReference type="GO" id="GO:0005737">
    <property type="term" value="C:cytoplasm"/>
    <property type="evidence" value="ECO:0007669"/>
    <property type="project" value="TreeGrafter"/>
</dbReference>
<name>A0A9N8V9M9_9GLOM</name>
<dbReference type="EMBL" id="CAJVPQ010000123">
    <property type="protein sequence ID" value="CAG8448102.1"/>
    <property type="molecule type" value="Genomic_DNA"/>
</dbReference>
<evidence type="ECO:0000259" key="9">
    <source>
        <dbReference type="PROSITE" id="PS50011"/>
    </source>
</evidence>
<dbReference type="PANTHER" id="PTHR24361">
    <property type="entry name" value="MITOGEN-ACTIVATED KINASE KINASE KINASE"/>
    <property type="match status" value="1"/>
</dbReference>
<keyword evidence="6" id="KW-0067">ATP-binding</keyword>
<evidence type="ECO:0000256" key="6">
    <source>
        <dbReference type="ARBA" id="ARBA00022840"/>
    </source>
</evidence>
<dbReference type="GO" id="GO:0005524">
    <property type="term" value="F:ATP binding"/>
    <property type="evidence" value="ECO:0007669"/>
    <property type="project" value="UniProtKB-KW"/>
</dbReference>
<dbReference type="Gene3D" id="1.10.472.80">
    <property type="entry name" value="Ypt/Rab-GAP domain of gyp1p, domain 3"/>
    <property type="match status" value="1"/>
</dbReference>
<dbReference type="InterPro" id="IPR001763">
    <property type="entry name" value="Rhodanese-like_dom"/>
</dbReference>
<dbReference type="FunFam" id="1.10.8.270:FF:000044">
    <property type="entry name" value="TBC Kinase homolog"/>
    <property type="match status" value="1"/>
</dbReference>
<dbReference type="PROSITE" id="PS50206">
    <property type="entry name" value="RHODANESE_3"/>
    <property type="match status" value="1"/>
</dbReference>
<comment type="caution">
    <text evidence="12">The sequence shown here is derived from an EMBL/GenBank/DDBJ whole genome shotgun (WGS) entry which is preliminary data.</text>
</comment>
<evidence type="ECO:0000259" key="11">
    <source>
        <dbReference type="PROSITE" id="PS50206"/>
    </source>
</evidence>
<evidence type="ECO:0000256" key="8">
    <source>
        <dbReference type="ARBA" id="ARBA00048679"/>
    </source>
</evidence>
<comment type="catalytic activity">
    <reaction evidence="8">
        <text>L-seryl-[protein] + ATP = O-phospho-L-seryl-[protein] + ADP + H(+)</text>
        <dbReference type="Rhea" id="RHEA:17989"/>
        <dbReference type="Rhea" id="RHEA-COMP:9863"/>
        <dbReference type="Rhea" id="RHEA-COMP:11604"/>
        <dbReference type="ChEBI" id="CHEBI:15378"/>
        <dbReference type="ChEBI" id="CHEBI:29999"/>
        <dbReference type="ChEBI" id="CHEBI:30616"/>
        <dbReference type="ChEBI" id="CHEBI:83421"/>
        <dbReference type="ChEBI" id="CHEBI:456216"/>
        <dbReference type="EC" id="2.7.11.1"/>
    </reaction>
</comment>
<keyword evidence="2" id="KW-0723">Serine/threonine-protein kinase</keyword>
<dbReference type="PROSITE" id="PS50011">
    <property type="entry name" value="PROTEIN_KINASE_DOM"/>
    <property type="match status" value="1"/>
</dbReference>
<dbReference type="PROSITE" id="PS50086">
    <property type="entry name" value="TBC_RABGAP"/>
    <property type="match status" value="1"/>
</dbReference>
<dbReference type="InterPro" id="IPR000719">
    <property type="entry name" value="Prot_kinase_dom"/>
</dbReference>
<protein>
    <recommendedName>
        <fullName evidence="1">non-specific serine/threonine protein kinase</fullName>
        <ecNumber evidence="1">2.7.11.1</ecNumber>
    </recommendedName>
</protein>
<keyword evidence="13" id="KW-1185">Reference proteome</keyword>
<dbReference type="SUPFAM" id="SSF56112">
    <property type="entry name" value="Protein kinase-like (PK-like)"/>
    <property type="match status" value="1"/>
</dbReference>
<dbReference type="OrthoDB" id="1668230at2759"/>
<dbReference type="Pfam" id="PF00566">
    <property type="entry name" value="RabGAP-TBC"/>
    <property type="match status" value="1"/>
</dbReference>
<gene>
    <name evidence="12" type="ORF">FCALED_LOCUS1043</name>
</gene>
<feature type="domain" description="Protein kinase" evidence="9">
    <location>
        <begin position="1"/>
        <end position="297"/>
    </location>
</feature>
<dbReference type="InterPro" id="IPR011009">
    <property type="entry name" value="Kinase-like_dom_sf"/>
</dbReference>
<keyword evidence="3" id="KW-0808">Transferase</keyword>
<evidence type="ECO:0000256" key="1">
    <source>
        <dbReference type="ARBA" id="ARBA00012513"/>
    </source>
</evidence>
<evidence type="ECO:0000256" key="4">
    <source>
        <dbReference type="ARBA" id="ARBA00022741"/>
    </source>
</evidence>
<evidence type="ECO:0000313" key="12">
    <source>
        <dbReference type="EMBL" id="CAG8448102.1"/>
    </source>
</evidence>
<dbReference type="Pfam" id="PF00069">
    <property type="entry name" value="Pkinase"/>
    <property type="match status" value="1"/>
</dbReference>
<feature type="domain" description="Rhodanese" evidence="11">
    <location>
        <begin position="832"/>
        <end position="919"/>
    </location>
</feature>
<evidence type="ECO:0000313" key="13">
    <source>
        <dbReference type="Proteomes" id="UP000789570"/>
    </source>
</evidence>
<evidence type="ECO:0000256" key="3">
    <source>
        <dbReference type="ARBA" id="ARBA00022679"/>
    </source>
</evidence>
<dbReference type="InterPro" id="IPR053235">
    <property type="entry name" value="Ser_Thr_kinase"/>
</dbReference>
<dbReference type="SUPFAM" id="SSF52821">
    <property type="entry name" value="Rhodanese/Cell cycle control phosphatase"/>
    <property type="match status" value="1"/>
</dbReference>
<sequence length="965" mass="109805">MATFATDKEINASFQRDVHLGVSSFSAVAGLEDRDVVPATATTEIFGRFQALKTLLHPNICEYVEIVKGKHDRLFVIFEYHMNHLGKLYQRGEKGNVSGLGTRMLREWAFQILKALTYLNQNGITHHNLNPDNILLDAEGKVKLADYGLFYMTNGGADVDFPIGYPHYLPPEAIYRQADMPEVTGKVDVWSLGVILAEIFTGSTFWKENDKDIEKLFSSLWMLQSFVHEDGETDDDEVWNKVLTYQLGINEPILEFLNGSADDDIADSDFRKFICACLKVNVSNRCSPEQLLSHPFFSGHGLSDNYKYWWKKPFLQSQIIDFDEEDLFVPIDEQPNKDVLYGIPLSQIYYFWKLAGGDVESELAKRGYLLSTPPIERIPRTVKVQDGKEEGTTKDTAFLFSDTIYTLSLKELRQRLEVATGPNRETFEWDTDYFMLVDEDDMNFLVDEMSDDENSSTKVGILGKYLFPDPNNHKASSSSTNGTTPSTNNVKLPLLIREKDVGYQFQRVALFSELLRQYPASRDEIIHHAKVDIPPFLRGKIWAAILGVYGDYQALYDSYDKESEKETTTDRQIDVDVPRCHQYNQLLSSPIGHEKLRRLLKCFIVANANNKLVYWQGLDSLCAPFLTLNFNDEALAFSCLHTFIPKFLQDVFLFDNSSVIAEYLAVFKHLLSFHDPELSSHLNKIGYQPDLYAIPWFLTLFTHVFPLDKTYHLWDKILVGPPSLPLFTGISILQQLRDLLIKSEFNDCLAFAESFPDVDIEKCIQSALSMCKVTPPSVIYRVHEPFVTPGASHNGIQDPDHNPQRWWEVPISIDTKKEELTPRISLKDLVKLKNHVLVIDTRSELEGHFPSSINMNPAHLEQLALTLRQENKKYHVVLAKRGDSGPQFAANLVYANFSRVAVLTGGIDVMRVDTEESVPVCTCRPKSCSIGSKNGGAIYWKCPIPLQLYERSLYAKSNETDSMIL</sequence>
<dbReference type="CDD" id="cd00158">
    <property type="entry name" value="RHOD"/>
    <property type="match status" value="1"/>
</dbReference>
<evidence type="ECO:0000256" key="7">
    <source>
        <dbReference type="ARBA" id="ARBA00047899"/>
    </source>
</evidence>
<dbReference type="InterPro" id="IPR000195">
    <property type="entry name" value="Rab-GAP-TBC_dom"/>
</dbReference>
<dbReference type="Pfam" id="PF00581">
    <property type="entry name" value="Rhodanese"/>
    <property type="match status" value="1"/>
</dbReference>
<dbReference type="EC" id="2.7.11.1" evidence="1"/>
<comment type="catalytic activity">
    <reaction evidence="7">
        <text>L-threonyl-[protein] + ATP = O-phospho-L-threonyl-[protein] + ADP + H(+)</text>
        <dbReference type="Rhea" id="RHEA:46608"/>
        <dbReference type="Rhea" id="RHEA-COMP:11060"/>
        <dbReference type="Rhea" id="RHEA-COMP:11605"/>
        <dbReference type="ChEBI" id="CHEBI:15378"/>
        <dbReference type="ChEBI" id="CHEBI:30013"/>
        <dbReference type="ChEBI" id="CHEBI:30616"/>
        <dbReference type="ChEBI" id="CHEBI:61977"/>
        <dbReference type="ChEBI" id="CHEBI:456216"/>
        <dbReference type="EC" id="2.7.11.1"/>
    </reaction>
</comment>
<organism evidence="12 13">
    <name type="scientific">Funneliformis caledonium</name>
    <dbReference type="NCBI Taxonomy" id="1117310"/>
    <lineage>
        <taxon>Eukaryota</taxon>
        <taxon>Fungi</taxon>
        <taxon>Fungi incertae sedis</taxon>
        <taxon>Mucoromycota</taxon>
        <taxon>Glomeromycotina</taxon>
        <taxon>Glomeromycetes</taxon>
        <taxon>Glomerales</taxon>
        <taxon>Glomeraceae</taxon>
        <taxon>Funneliformis</taxon>
    </lineage>
</organism>
<dbReference type="Gene3D" id="3.40.250.10">
    <property type="entry name" value="Rhodanese-like domain"/>
    <property type="match status" value="1"/>
</dbReference>
<dbReference type="Proteomes" id="UP000789570">
    <property type="component" value="Unassembled WGS sequence"/>
</dbReference>
<keyword evidence="5" id="KW-0418">Kinase</keyword>
<dbReference type="PANTHER" id="PTHR24361:SF433">
    <property type="entry name" value="PROTEIN KINASE DOMAIN-CONTAINING PROTEIN"/>
    <property type="match status" value="1"/>
</dbReference>